<dbReference type="GO" id="GO:0004792">
    <property type="term" value="F:thiosulfate-cyanide sulfurtransferase activity"/>
    <property type="evidence" value="ECO:0007669"/>
    <property type="project" value="InterPro"/>
</dbReference>
<dbReference type="RefSeq" id="WP_142533346.1">
    <property type="nucleotide sequence ID" value="NZ_FXTB01000004.1"/>
</dbReference>
<dbReference type="SMART" id="SM00450">
    <property type="entry name" value="RHOD"/>
    <property type="match status" value="1"/>
</dbReference>
<dbReference type="NCBIfam" id="NF008750">
    <property type="entry name" value="PRK11784.1-2"/>
    <property type="match status" value="1"/>
</dbReference>
<organism evidence="3 4">
    <name type="scientific">Saccharicrinis carchari</name>
    <dbReference type="NCBI Taxonomy" id="1168039"/>
    <lineage>
        <taxon>Bacteria</taxon>
        <taxon>Pseudomonadati</taxon>
        <taxon>Bacteroidota</taxon>
        <taxon>Bacteroidia</taxon>
        <taxon>Marinilabiliales</taxon>
        <taxon>Marinilabiliaceae</taxon>
        <taxon>Saccharicrinis</taxon>
    </lineage>
</organism>
<dbReference type="EMBL" id="FXTB01000004">
    <property type="protein sequence ID" value="SMO66422.1"/>
    <property type="molecule type" value="Genomic_DNA"/>
</dbReference>
<dbReference type="AlphaFoldDB" id="A0A521D451"/>
<name>A0A521D451_SACCC</name>
<evidence type="ECO:0000313" key="3">
    <source>
        <dbReference type="EMBL" id="SMO66422.1"/>
    </source>
</evidence>
<proteinExistence type="predicted"/>
<dbReference type="SUPFAM" id="SSF52821">
    <property type="entry name" value="Rhodanese/Cell cycle control phosphatase"/>
    <property type="match status" value="1"/>
</dbReference>
<dbReference type="InterPro" id="IPR001763">
    <property type="entry name" value="Rhodanese-like_dom"/>
</dbReference>
<dbReference type="OrthoDB" id="1450994at2"/>
<dbReference type="Pfam" id="PF00581">
    <property type="entry name" value="Rhodanese"/>
    <property type="match status" value="1"/>
</dbReference>
<dbReference type="InterPro" id="IPR036873">
    <property type="entry name" value="Rhodanese-like_dom_sf"/>
</dbReference>
<accession>A0A521D451</accession>
<protein>
    <submittedName>
        <fullName evidence="3">tRNA 2-selenouridine synthase</fullName>
    </submittedName>
</protein>
<dbReference type="InterPro" id="IPR017582">
    <property type="entry name" value="SelU"/>
</dbReference>
<dbReference type="PROSITE" id="PS50206">
    <property type="entry name" value="RHODANESE_3"/>
    <property type="match status" value="1"/>
</dbReference>
<dbReference type="PANTHER" id="PTHR30401">
    <property type="entry name" value="TRNA 2-SELENOURIDINE SYNTHASE"/>
    <property type="match status" value="1"/>
</dbReference>
<keyword evidence="1" id="KW-0711">Selenium</keyword>
<evidence type="ECO:0000256" key="1">
    <source>
        <dbReference type="ARBA" id="ARBA00023266"/>
    </source>
</evidence>
<dbReference type="Pfam" id="PF26341">
    <property type="entry name" value="AAA_SelU"/>
    <property type="match status" value="1"/>
</dbReference>
<keyword evidence="4" id="KW-1185">Reference proteome</keyword>
<evidence type="ECO:0000259" key="2">
    <source>
        <dbReference type="PROSITE" id="PS50206"/>
    </source>
</evidence>
<feature type="domain" description="Rhodanese" evidence="2">
    <location>
        <begin position="12"/>
        <end position="134"/>
    </location>
</feature>
<reference evidence="3 4" key="1">
    <citation type="submission" date="2017-05" db="EMBL/GenBank/DDBJ databases">
        <authorList>
            <person name="Varghese N."/>
            <person name="Submissions S."/>
        </authorList>
    </citation>
    <scope>NUCLEOTIDE SEQUENCE [LARGE SCALE GENOMIC DNA]</scope>
    <source>
        <strain evidence="3 4">DSM 27040</strain>
    </source>
</reference>
<dbReference type="GO" id="GO:0043828">
    <property type="term" value="F:tRNA 2-selenouridine synthase activity"/>
    <property type="evidence" value="ECO:0007669"/>
    <property type="project" value="InterPro"/>
</dbReference>
<dbReference type="Proteomes" id="UP000319040">
    <property type="component" value="Unassembled WGS sequence"/>
</dbReference>
<dbReference type="SUPFAM" id="SSF52540">
    <property type="entry name" value="P-loop containing nucleoside triphosphate hydrolases"/>
    <property type="match status" value="1"/>
</dbReference>
<dbReference type="NCBIfam" id="TIGR03167">
    <property type="entry name" value="tRNA_sel_U_synt"/>
    <property type="match status" value="1"/>
</dbReference>
<dbReference type="PROSITE" id="PS00380">
    <property type="entry name" value="RHODANESE_1"/>
    <property type="match status" value="1"/>
</dbReference>
<dbReference type="GO" id="GO:0002098">
    <property type="term" value="P:tRNA wobble uridine modification"/>
    <property type="evidence" value="ECO:0007669"/>
    <property type="project" value="InterPro"/>
</dbReference>
<gene>
    <name evidence="3" type="ORF">SAMN06265379_104197</name>
</gene>
<dbReference type="InterPro" id="IPR027417">
    <property type="entry name" value="P-loop_NTPase"/>
</dbReference>
<dbReference type="InterPro" id="IPR001307">
    <property type="entry name" value="Thiosulphate_STrfase_CS"/>
</dbReference>
<dbReference type="NCBIfam" id="NF008752">
    <property type="entry name" value="PRK11784.1-4"/>
    <property type="match status" value="1"/>
</dbReference>
<dbReference type="Gene3D" id="3.40.250.10">
    <property type="entry name" value="Rhodanese-like domain"/>
    <property type="match status" value="1"/>
</dbReference>
<dbReference type="PANTHER" id="PTHR30401:SF0">
    <property type="entry name" value="TRNA 2-SELENOURIDINE SYNTHASE"/>
    <property type="match status" value="1"/>
</dbReference>
<dbReference type="InterPro" id="IPR058840">
    <property type="entry name" value="AAA_SelU"/>
</dbReference>
<evidence type="ECO:0000313" key="4">
    <source>
        <dbReference type="Proteomes" id="UP000319040"/>
    </source>
</evidence>
<sequence length="344" mass="39334">MMDLSIETYYNKHSGVPIIDVRSPGEYNKGHIPGAVNIPLFSNEERADVGTVYKQKGQEKAIELGYTYVKPKLQWFLDKSLRYAPSKKVVVYCWRGGMRSHAFAEHLENNGFIDVKVIHKGYKAYRNFVLAAFTWKVDLKVIGGYTGSGKTHILHNLKELGCQIIDLECLACHKGSAFGSIGEKLQPTVEQFENNLFDQWRKFDFTKPVYIEDESHSIGAVKVPISLYNTIRTSMVYFLDVPKQIRAHALVKDYAAIDDEQLKTGIRKITKRLGGVTTNEAIEALNSKDYYKVAMLALNYYDKAYMRGVSNRQSDKIIYIELHDTDWRNNALFIKNEIESTVSY</sequence>